<keyword evidence="1" id="KW-0812">Transmembrane</keyword>
<feature type="transmembrane region" description="Helical" evidence="1">
    <location>
        <begin position="223"/>
        <end position="241"/>
    </location>
</feature>
<dbReference type="STRING" id="371731.Rsw2DRAFT_2302"/>
<keyword evidence="4" id="KW-1185">Reference proteome</keyword>
<dbReference type="Pfam" id="PF07786">
    <property type="entry name" value="HGSNAT_cat"/>
    <property type="match status" value="1"/>
</dbReference>
<dbReference type="AlphaFoldDB" id="C8S2M4"/>
<organism evidence="3 4">
    <name type="scientific">Rhodobacter ferrooxidans</name>
    <dbReference type="NCBI Taxonomy" id="371731"/>
    <lineage>
        <taxon>Bacteria</taxon>
        <taxon>Pseudomonadati</taxon>
        <taxon>Pseudomonadota</taxon>
        <taxon>Alphaproteobacteria</taxon>
        <taxon>Rhodobacterales</taxon>
        <taxon>Rhodobacter group</taxon>
        <taxon>Rhodobacter</taxon>
    </lineage>
</organism>
<sequence>MQRQGMGRLVVLDLARTLALLGMAAYHFTWDLQMFGLVPPGTAVSGFFFYHARTVAGSFLFLAGVSLWLAHGQGIRWGKFWQRLLRVGGAAALITVGTWFAMRDSFIFFGILHCITVSSLLGLAFLRLPALVTAVAGAALIAANLYISNPLFDQPWLWWLGMRTMGINTVDLEPLVPWFGPFLLGLATAKLFTRWGVWSWLAQFPATPSPLLNALAWPGKHSLAVYLIHQPVLIGLVWSYVQLR</sequence>
<feature type="transmembrane region" description="Helical" evidence="1">
    <location>
        <begin position="9"/>
        <end position="28"/>
    </location>
</feature>
<feature type="transmembrane region" description="Helical" evidence="1">
    <location>
        <begin position="48"/>
        <end position="71"/>
    </location>
</feature>
<dbReference type="Proteomes" id="UP000010121">
    <property type="component" value="Unassembled WGS sequence"/>
</dbReference>
<dbReference type="RefSeq" id="WP_008031126.1">
    <property type="nucleotide sequence ID" value="NZ_ACYY01000015.1"/>
</dbReference>
<keyword evidence="1" id="KW-0472">Membrane</keyword>
<evidence type="ECO:0000256" key="1">
    <source>
        <dbReference type="SAM" id="Phobius"/>
    </source>
</evidence>
<protein>
    <recommendedName>
        <fullName evidence="2">Heparan-alpha-glucosaminide N-acetyltransferase catalytic domain-containing protein</fullName>
    </recommendedName>
</protein>
<dbReference type="OrthoDB" id="9807591at2"/>
<dbReference type="EMBL" id="ACYY01000015">
    <property type="protein sequence ID" value="EEW24700.1"/>
    <property type="molecule type" value="Genomic_DNA"/>
</dbReference>
<evidence type="ECO:0000313" key="3">
    <source>
        <dbReference type="EMBL" id="EEW24700.1"/>
    </source>
</evidence>
<feature type="transmembrane region" description="Helical" evidence="1">
    <location>
        <begin position="131"/>
        <end position="152"/>
    </location>
</feature>
<feature type="transmembrane region" description="Helical" evidence="1">
    <location>
        <begin position="106"/>
        <end position="126"/>
    </location>
</feature>
<dbReference type="eggNOG" id="COG3503">
    <property type="taxonomic scope" value="Bacteria"/>
</dbReference>
<feature type="domain" description="Heparan-alpha-glucosaminide N-acetyltransferase catalytic" evidence="2">
    <location>
        <begin position="8"/>
        <end position="231"/>
    </location>
</feature>
<reference evidence="3 4" key="1">
    <citation type="submission" date="2009-08" db="EMBL/GenBank/DDBJ databases">
        <title>The draft genome of Rhodobacter sp. SW2.</title>
        <authorList>
            <consortium name="US DOE Joint Genome Institute (JGI-PGF)"/>
            <person name="Lucas S."/>
            <person name="Copeland A."/>
            <person name="Lapidus A."/>
            <person name="Glavina del Rio T."/>
            <person name="Tice H."/>
            <person name="Bruce D."/>
            <person name="Goodwin L."/>
            <person name="Pitluck S."/>
            <person name="Larimer F."/>
            <person name="Land M.L."/>
            <person name="Hauser L."/>
            <person name="Emerson D."/>
        </authorList>
    </citation>
    <scope>NUCLEOTIDE SEQUENCE [LARGE SCALE GENOMIC DNA]</scope>
    <source>
        <strain evidence="3 4">SW2</strain>
    </source>
</reference>
<accession>C8S2M4</accession>
<proteinExistence type="predicted"/>
<gene>
    <name evidence="3" type="ORF">Rsw2DRAFT_2302</name>
</gene>
<evidence type="ECO:0000259" key="2">
    <source>
        <dbReference type="Pfam" id="PF07786"/>
    </source>
</evidence>
<comment type="caution">
    <text evidence="3">The sequence shown here is derived from an EMBL/GenBank/DDBJ whole genome shotgun (WGS) entry which is preliminary data.</text>
</comment>
<dbReference type="InterPro" id="IPR012429">
    <property type="entry name" value="HGSNAT_cat"/>
</dbReference>
<name>C8S2M4_9RHOB</name>
<evidence type="ECO:0000313" key="4">
    <source>
        <dbReference type="Proteomes" id="UP000010121"/>
    </source>
</evidence>
<feature type="transmembrane region" description="Helical" evidence="1">
    <location>
        <begin position="83"/>
        <end position="100"/>
    </location>
</feature>
<keyword evidence="1" id="KW-1133">Transmembrane helix</keyword>